<dbReference type="EMBL" id="BPLQ01005633">
    <property type="protein sequence ID" value="GIY16101.1"/>
    <property type="molecule type" value="Genomic_DNA"/>
</dbReference>
<comment type="caution">
    <text evidence="1">The sequence shown here is derived from an EMBL/GenBank/DDBJ whole genome shotgun (WGS) entry which is preliminary data.</text>
</comment>
<dbReference type="AlphaFoldDB" id="A0AAV4R636"/>
<accession>A0AAV4R636</accession>
<sequence length="71" mass="8099">MVSFLEVPEQEIRVGHGEMGYVAIDVPVTEHLLKEQSDPCRAKEALLLAVNAHELRMTELEKALRNPMMRK</sequence>
<keyword evidence="2" id="KW-1185">Reference proteome</keyword>
<evidence type="ECO:0000313" key="1">
    <source>
        <dbReference type="EMBL" id="GIY16101.1"/>
    </source>
</evidence>
<name>A0AAV4R636_9ARAC</name>
<gene>
    <name evidence="1" type="ORF">CDAR_126421</name>
</gene>
<proteinExistence type="predicted"/>
<evidence type="ECO:0000313" key="2">
    <source>
        <dbReference type="Proteomes" id="UP001054837"/>
    </source>
</evidence>
<reference evidence="1 2" key="1">
    <citation type="submission" date="2021-06" db="EMBL/GenBank/DDBJ databases">
        <title>Caerostris darwini draft genome.</title>
        <authorList>
            <person name="Kono N."/>
            <person name="Arakawa K."/>
        </authorList>
    </citation>
    <scope>NUCLEOTIDE SEQUENCE [LARGE SCALE GENOMIC DNA]</scope>
</reference>
<protein>
    <submittedName>
        <fullName evidence="1">Uncharacterized protein</fullName>
    </submittedName>
</protein>
<organism evidence="1 2">
    <name type="scientific">Caerostris darwini</name>
    <dbReference type="NCBI Taxonomy" id="1538125"/>
    <lineage>
        <taxon>Eukaryota</taxon>
        <taxon>Metazoa</taxon>
        <taxon>Ecdysozoa</taxon>
        <taxon>Arthropoda</taxon>
        <taxon>Chelicerata</taxon>
        <taxon>Arachnida</taxon>
        <taxon>Araneae</taxon>
        <taxon>Araneomorphae</taxon>
        <taxon>Entelegynae</taxon>
        <taxon>Araneoidea</taxon>
        <taxon>Araneidae</taxon>
        <taxon>Caerostris</taxon>
    </lineage>
</organism>
<dbReference type="Proteomes" id="UP001054837">
    <property type="component" value="Unassembled WGS sequence"/>
</dbReference>